<evidence type="ECO:0000313" key="1">
    <source>
        <dbReference type="EMBL" id="PNT11657.1"/>
    </source>
</evidence>
<gene>
    <name evidence="1" type="ORF">POPTR_011G036200</name>
</gene>
<dbReference type="EMBL" id="CM009300">
    <property type="protein sequence ID" value="PNT11657.1"/>
    <property type="molecule type" value="Genomic_DNA"/>
</dbReference>
<dbReference type="AlphaFoldDB" id="A0A2K1YF52"/>
<evidence type="ECO:0000313" key="2">
    <source>
        <dbReference type="Proteomes" id="UP000006729"/>
    </source>
</evidence>
<keyword evidence="2" id="KW-1185">Reference proteome</keyword>
<organism evidence="1 2">
    <name type="scientific">Populus trichocarpa</name>
    <name type="common">Western balsam poplar</name>
    <name type="synonym">Populus balsamifera subsp. trichocarpa</name>
    <dbReference type="NCBI Taxonomy" id="3694"/>
    <lineage>
        <taxon>Eukaryota</taxon>
        <taxon>Viridiplantae</taxon>
        <taxon>Streptophyta</taxon>
        <taxon>Embryophyta</taxon>
        <taxon>Tracheophyta</taxon>
        <taxon>Spermatophyta</taxon>
        <taxon>Magnoliopsida</taxon>
        <taxon>eudicotyledons</taxon>
        <taxon>Gunneridae</taxon>
        <taxon>Pentapetalae</taxon>
        <taxon>rosids</taxon>
        <taxon>fabids</taxon>
        <taxon>Malpighiales</taxon>
        <taxon>Salicaceae</taxon>
        <taxon>Saliceae</taxon>
        <taxon>Populus</taxon>
    </lineage>
</organism>
<proteinExistence type="predicted"/>
<reference evidence="1 2" key="1">
    <citation type="journal article" date="2006" name="Science">
        <title>The genome of black cottonwood, Populus trichocarpa (Torr. &amp; Gray).</title>
        <authorList>
            <person name="Tuskan G.A."/>
            <person name="Difazio S."/>
            <person name="Jansson S."/>
            <person name="Bohlmann J."/>
            <person name="Grigoriev I."/>
            <person name="Hellsten U."/>
            <person name="Putnam N."/>
            <person name="Ralph S."/>
            <person name="Rombauts S."/>
            <person name="Salamov A."/>
            <person name="Schein J."/>
            <person name="Sterck L."/>
            <person name="Aerts A."/>
            <person name="Bhalerao R.R."/>
            <person name="Bhalerao R.P."/>
            <person name="Blaudez D."/>
            <person name="Boerjan W."/>
            <person name="Brun A."/>
            <person name="Brunner A."/>
            <person name="Busov V."/>
            <person name="Campbell M."/>
            <person name="Carlson J."/>
            <person name="Chalot M."/>
            <person name="Chapman J."/>
            <person name="Chen G.L."/>
            <person name="Cooper D."/>
            <person name="Coutinho P.M."/>
            <person name="Couturier J."/>
            <person name="Covert S."/>
            <person name="Cronk Q."/>
            <person name="Cunningham R."/>
            <person name="Davis J."/>
            <person name="Degroeve S."/>
            <person name="Dejardin A."/>
            <person name="Depamphilis C."/>
            <person name="Detter J."/>
            <person name="Dirks B."/>
            <person name="Dubchak I."/>
            <person name="Duplessis S."/>
            <person name="Ehlting J."/>
            <person name="Ellis B."/>
            <person name="Gendler K."/>
            <person name="Goodstein D."/>
            <person name="Gribskov M."/>
            <person name="Grimwood J."/>
            <person name="Groover A."/>
            <person name="Gunter L."/>
            <person name="Hamberger B."/>
            <person name="Heinze B."/>
            <person name="Helariutta Y."/>
            <person name="Henrissat B."/>
            <person name="Holligan D."/>
            <person name="Holt R."/>
            <person name="Huang W."/>
            <person name="Islam-Faridi N."/>
            <person name="Jones S."/>
            <person name="Jones-Rhoades M."/>
            <person name="Jorgensen R."/>
            <person name="Joshi C."/>
            <person name="Kangasjarvi J."/>
            <person name="Karlsson J."/>
            <person name="Kelleher C."/>
            <person name="Kirkpatrick R."/>
            <person name="Kirst M."/>
            <person name="Kohler A."/>
            <person name="Kalluri U."/>
            <person name="Larimer F."/>
            <person name="Leebens-Mack J."/>
            <person name="Leple J.C."/>
            <person name="Locascio P."/>
            <person name="Lou Y."/>
            <person name="Lucas S."/>
            <person name="Martin F."/>
            <person name="Montanini B."/>
            <person name="Napoli C."/>
            <person name="Nelson D.R."/>
            <person name="Nelson C."/>
            <person name="Nieminen K."/>
            <person name="Nilsson O."/>
            <person name="Pereda V."/>
            <person name="Peter G."/>
            <person name="Philippe R."/>
            <person name="Pilate G."/>
            <person name="Poliakov A."/>
            <person name="Razumovskaya J."/>
            <person name="Richardson P."/>
            <person name="Rinaldi C."/>
            <person name="Ritland K."/>
            <person name="Rouze P."/>
            <person name="Ryaboy D."/>
            <person name="Schmutz J."/>
            <person name="Schrader J."/>
            <person name="Segerman B."/>
            <person name="Shin H."/>
            <person name="Siddiqui A."/>
            <person name="Sterky F."/>
            <person name="Terry A."/>
            <person name="Tsai C.J."/>
            <person name="Uberbacher E."/>
            <person name="Unneberg P."/>
            <person name="Vahala J."/>
            <person name="Wall K."/>
            <person name="Wessler S."/>
            <person name="Yang G."/>
            <person name="Yin T."/>
            <person name="Douglas C."/>
            <person name="Marra M."/>
            <person name="Sandberg G."/>
            <person name="Van de Peer Y."/>
            <person name="Rokhsar D."/>
        </authorList>
    </citation>
    <scope>NUCLEOTIDE SEQUENCE [LARGE SCALE GENOMIC DNA]</scope>
    <source>
        <strain evidence="2">cv. Nisqually</strain>
    </source>
</reference>
<dbReference type="InParanoid" id="A0A2K1YF52"/>
<accession>A0A2K1YF52</accession>
<sequence>MSNISHLDHLQNKCSRSSWVFSWPWGSSPDTVLCMQEDAMRRHSITLAIIHIVQLQRLAISVIVTSFTEHCPSSTSKAKSGNLSDFLKRNAGCFGEGISVSLLNIKTTVNHSLEKHCCCWWTG</sequence>
<protein>
    <submittedName>
        <fullName evidence="1">Uncharacterized protein</fullName>
    </submittedName>
</protein>
<dbReference type="Proteomes" id="UP000006729">
    <property type="component" value="Chromosome 11"/>
</dbReference>
<name>A0A2K1YF52_POPTR</name>